<proteinExistence type="predicted"/>
<feature type="chain" id="PRO_5012074794" evidence="1">
    <location>
        <begin position="22"/>
        <end position="214"/>
    </location>
</feature>
<organism evidence="2 3">
    <name type="scientific">Solemya pervernicosa gill symbiont</name>
    <dbReference type="NCBI Taxonomy" id="642797"/>
    <lineage>
        <taxon>Bacteria</taxon>
        <taxon>Pseudomonadati</taxon>
        <taxon>Pseudomonadota</taxon>
        <taxon>Gammaproteobacteria</taxon>
        <taxon>sulfur-oxidizing symbionts</taxon>
    </lineage>
</organism>
<gene>
    <name evidence="2" type="ORF">BOW53_11130</name>
</gene>
<sequence>MESRHRIFLLATLLACTSALAETPQPVIHSEAVIQPEVQRSEIELAVIDTEDFAVGLYAGVMSVEDFGSNLVYGLRLDYLITEDLFVEAAIGQTETEKTSYETLSGGAELLSGDERMFRYGALSLGYNLLPGESFIGSNHAFNSALYINAGIGAVQFADDTRFSLNAGAGYRLLPIDGLALHVDVRDHLFSTDLLGEKKITNNIELHAGFSVLF</sequence>
<evidence type="ECO:0000256" key="1">
    <source>
        <dbReference type="SAM" id="SignalP"/>
    </source>
</evidence>
<dbReference type="SUPFAM" id="SSF56925">
    <property type="entry name" value="OMPA-like"/>
    <property type="match status" value="1"/>
</dbReference>
<protein>
    <submittedName>
        <fullName evidence="2">Outer membrane beta-barrel domain-containing protein</fullName>
    </submittedName>
</protein>
<dbReference type="Proteomes" id="UP000191110">
    <property type="component" value="Unassembled WGS sequence"/>
</dbReference>
<dbReference type="Gene3D" id="2.40.160.20">
    <property type="match status" value="1"/>
</dbReference>
<reference evidence="2 3" key="1">
    <citation type="submission" date="2016-11" db="EMBL/GenBank/DDBJ databases">
        <title>Mixed transmission modes and dynamic genome evolution in an obligate animal-bacterial symbiosis.</title>
        <authorList>
            <person name="Russell S.L."/>
            <person name="Corbett-Detig R.B."/>
            <person name="Cavanaugh C.M."/>
        </authorList>
    </citation>
    <scope>NUCLEOTIDE SEQUENCE [LARGE SCALE GENOMIC DNA]</scope>
    <source>
        <strain evidence="2">Sveles-Q1</strain>
    </source>
</reference>
<dbReference type="RefSeq" id="WP_078484152.1">
    <property type="nucleotide sequence ID" value="NZ_MPRL01000049.1"/>
</dbReference>
<dbReference type="NCBIfam" id="TIGR04565">
    <property type="entry name" value="OMP_myx_plus"/>
    <property type="match status" value="1"/>
</dbReference>
<keyword evidence="1" id="KW-0732">Signal</keyword>
<name>A0A1T2L355_9GAMM</name>
<dbReference type="OrthoDB" id="9150045at2"/>
<feature type="signal peptide" evidence="1">
    <location>
        <begin position="1"/>
        <end position="21"/>
    </location>
</feature>
<evidence type="ECO:0000313" key="3">
    <source>
        <dbReference type="Proteomes" id="UP000191110"/>
    </source>
</evidence>
<evidence type="ECO:0000313" key="2">
    <source>
        <dbReference type="EMBL" id="OOZ39535.1"/>
    </source>
</evidence>
<keyword evidence="3" id="KW-1185">Reference proteome</keyword>
<dbReference type="InterPro" id="IPR030820">
    <property type="entry name" value="OMP_myx_plus_Proteobacteria"/>
</dbReference>
<accession>A0A1T2L355</accession>
<dbReference type="InterPro" id="IPR011250">
    <property type="entry name" value="OMP/PagP_B-barrel"/>
</dbReference>
<comment type="caution">
    <text evidence="2">The sequence shown here is derived from an EMBL/GenBank/DDBJ whole genome shotgun (WGS) entry which is preliminary data.</text>
</comment>
<dbReference type="EMBL" id="MPRL01000049">
    <property type="protein sequence ID" value="OOZ39535.1"/>
    <property type="molecule type" value="Genomic_DNA"/>
</dbReference>
<dbReference type="AlphaFoldDB" id="A0A1T2L355"/>